<comment type="function">
    <text evidence="6">DNA repair enzyme involved in the repair of deaminated bases. Selectively cleaves double-stranded DNA at the second phosphodiester bond 3' to a deoxyinosine leaving behind the intact lesion on the nicked DNA.</text>
</comment>
<dbReference type="HAMAP" id="MF_00801">
    <property type="entry name" value="Endonuclease_5"/>
    <property type="match status" value="1"/>
</dbReference>
<evidence type="ECO:0000256" key="1">
    <source>
        <dbReference type="ARBA" id="ARBA00004496"/>
    </source>
</evidence>
<dbReference type="CDD" id="cd06559">
    <property type="entry name" value="Endonuclease_V"/>
    <property type="match status" value="1"/>
</dbReference>
<feature type="binding site" evidence="6">
    <location>
        <position position="18"/>
    </location>
    <ligand>
        <name>Mg(2+)</name>
        <dbReference type="ChEBI" id="CHEBI:18420"/>
    </ligand>
</feature>
<dbReference type="KEGG" id="scy:SCATT_21010"/>
<protein>
    <recommendedName>
        <fullName evidence="6">Endonuclease V</fullName>
        <ecNumber evidence="6">3.1.21.7</ecNumber>
    </recommendedName>
    <alternativeName>
        <fullName evidence="6">Deoxyinosine 3'endonuclease</fullName>
    </alternativeName>
    <alternativeName>
        <fullName evidence="6">Deoxyribonuclease V</fullName>
        <shortName evidence="6">DNase V</shortName>
    </alternativeName>
</protein>
<dbReference type="GO" id="GO:0043737">
    <property type="term" value="F:deoxyribonuclease V activity"/>
    <property type="evidence" value="ECO:0007669"/>
    <property type="project" value="UniProtKB-UniRule"/>
</dbReference>
<comment type="cofactor">
    <cofactor evidence="6">
        <name>Mg(2+)</name>
        <dbReference type="ChEBI" id="CHEBI:18420"/>
    </cofactor>
</comment>
<dbReference type="EC" id="3.1.21.7" evidence="6"/>
<dbReference type="GO" id="GO:0006281">
    <property type="term" value="P:DNA repair"/>
    <property type="evidence" value="ECO:0007669"/>
    <property type="project" value="UniProtKB-UniRule"/>
</dbReference>
<evidence type="ECO:0000256" key="2">
    <source>
        <dbReference type="ARBA" id="ARBA00022490"/>
    </source>
</evidence>
<dbReference type="PATRIC" id="fig|1003195.29.peg.2108"/>
<dbReference type="Pfam" id="PF04493">
    <property type="entry name" value="Endonuclease_5"/>
    <property type="match status" value="1"/>
</dbReference>
<evidence type="ECO:0000256" key="3">
    <source>
        <dbReference type="ARBA" id="ARBA00022722"/>
    </source>
</evidence>
<dbReference type="PANTHER" id="PTHR28511">
    <property type="entry name" value="ENDONUCLEASE V"/>
    <property type="match status" value="1"/>
</dbReference>
<keyword evidence="6" id="KW-0227">DNA damage</keyword>
<dbReference type="InterPro" id="IPR007581">
    <property type="entry name" value="Endonuclease-V"/>
</dbReference>
<comment type="similarity">
    <text evidence="6">Belongs to the endonuclease V family.</text>
</comment>
<keyword evidence="3 6" id="KW-0540">Nuclease</keyword>
<evidence type="ECO:0000256" key="6">
    <source>
        <dbReference type="HAMAP-Rule" id="MF_00801"/>
    </source>
</evidence>
<name>G8WZH5_STREN</name>
<comment type="subcellular location">
    <subcellularLocation>
        <location evidence="1 6">Cytoplasm</location>
    </subcellularLocation>
</comment>
<dbReference type="GO" id="GO:0016891">
    <property type="term" value="F:RNA endonuclease activity producing 5'-phosphomonoesters, hydrolytic mechanism"/>
    <property type="evidence" value="ECO:0007669"/>
    <property type="project" value="TreeGrafter"/>
</dbReference>
<organism evidence="7 8">
    <name type="scientific">Streptantibioticus cattleyicolor (strain ATCC 35852 / DSM 46488 / JCM 4925 / NBRC 14057 / NRRL 8057)</name>
    <name type="common">Streptomyces cattleya</name>
    <dbReference type="NCBI Taxonomy" id="1003195"/>
    <lineage>
        <taxon>Bacteria</taxon>
        <taxon>Bacillati</taxon>
        <taxon>Actinomycetota</taxon>
        <taxon>Actinomycetes</taxon>
        <taxon>Kitasatosporales</taxon>
        <taxon>Streptomycetaceae</taxon>
        <taxon>Streptantibioticus</taxon>
    </lineage>
</organism>
<evidence type="ECO:0000256" key="4">
    <source>
        <dbReference type="ARBA" id="ARBA00022759"/>
    </source>
</evidence>
<feature type="binding site" evidence="6">
    <location>
        <position position="86"/>
    </location>
    <ligand>
        <name>Mg(2+)</name>
        <dbReference type="ChEBI" id="CHEBI:18420"/>
    </ligand>
</feature>
<evidence type="ECO:0000256" key="5">
    <source>
        <dbReference type="ARBA" id="ARBA00022801"/>
    </source>
</evidence>
<reference evidence="8" key="1">
    <citation type="submission" date="2011-12" db="EMBL/GenBank/DDBJ databases">
        <title>Complete genome sequence of Streptomyces cattleya strain DSM 46488.</title>
        <authorList>
            <person name="Ou H.-Y."/>
            <person name="Li P."/>
            <person name="Zhao C."/>
            <person name="O'Hagan D."/>
            <person name="Deng Z."/>
        </authorList>
    </citation>
    <scope>NUCLEOTIDE SEQUENCE [LARGE SCALE GENOMIC DNA]</scope>
    <source>
        <strain evidence="8">ATCC 35852 / DSM 46488 / JCM 4925 / NBRC 14057 / NRRL 8057</strain>
    </source>
</reference>
<dbReference type="Proteomes" id="UP000007842">
    <property type="component" value="Chromosome"/>
</dbReference>
<keyword evidence="2 6" id="KW-0963">Cytoplasm</keyword>
<evidence type="ECO:0000313" key="7">
    <source>
        <dbReference type="EMBL" id="AEW94472.1"/>
    </source>
</evidence>
<evidence type="ECO:0000313" key="8">
    <source>
        <dbReference type="Proteomes" id="UP000007842"/>
    </source>
</evidence>
<dbReference type="Gene3D" id="3.30.2170.10">
    <property type="entry name" value="archaeoglobus fulgidus dsm 4304 superfamily"/>
    <property type="match status" value="1"/>
</dbReference>
<keyword evidence="6" id="KW-0479">Metal-binding</keyword>
<dbReference type="GO" id="GO:0005737">
    <property type="term" value="C:cytoplasm"/>
    <property type="evidence" value="ECO:0007669"/>
    <property type="project" value="UniProtKB-SubCell"/>
</dbReference>
<dbReference type="PANTHER" id="PTHR28511:SF1">
    <property type="entry name" value="ENDONUCLEASE V"/>
    <property type="match status" value="1"/>
</dbReference>
<keyword evidence="6" id="KW-0234">DNA repair</keyword>
<dbReference type="GO" id="GO:0003727">
    <property type="term" value="F:single-stranded RNA binding"/>
    <property type="evidence" value="ECO:0007669"/>
    <property type="project" value="TreeGrafter"/>
</dbReference>
<accession>G8WZH5</accession>
<sequence length="205" mass="21678">MDRLGPGPIRPRLVAGVDVAYAEGSDRVAAGVVVLDTATLDVVEQATAQGVATFPYVPGLFAFREIPVLVEALNRLESVPELLLCDGHGLAHPRRFGLACHLGLLTGIPSAGVAKTPFVGRYDPAALGSGRGAQADLVDDGETVGRALRTQDGVKPVYVSVGHGIDLDTACRHVLALAPSYRLPETTRRADRLSRDTLLGRSPRR</sequence>
<dbReference type="eggNOG" id="COG1515">
    <property type="taxonomic scope" value="Bacteria"/>
</dbReference>
<keyword evidence="8" id="KW-1185">Reference proteome</keyword>
<keyword evidence="4 6" id="KW-0255">Endonuclease</keyword>
<keyword evidence="5 6" id="KW-0378">Hydrolase</keyword>
<keyword evidence="6" id="KW-0460">Magnesium</keyword>
<dbReference type="EMBL" id="CP003219">
    <property type="protein sequence ID" value="AEW94472.1"/>
    <property type="molecule type" value="Genomic_DNA"/>
</dbReference>
<dbReference type="STRING" id="1003195.SCATT_21010"/>
<dbReference type="AlphaFoldDB" id="G8WZH5"/>
<dbReference type="HOGENOM" id="CLU_047631_1_1_11"/>
<proteinExistence type="inferred from homology"/>
<dbReference type="GO" id="GO:0000287">
    <property type="term" value="F:magnesium ion binding"/>
    <property type="evidence" value="ECO:0007669"/>
    <property type="project" value="UniProtKB-UniRule"/>
</dbReference>
<comment type="catalytic activity">
    <reaction evidence="6">
        <text>Endonucleolytic cleavage at apurinic or apyrimidinic sites to products with a 5'-phosphate.</text>
        <dbReference type="EC" id="3.1.21.7"/>
    </reaction>
</comment>
<feature type="site" description="Interaction with target DNA" evidence="6">
    <location>
        <position position="56"/>
    </location>
</feature>
<gene>
    <name evidence="6" type="primary">nfi</name>
    <name evidence="7" type="ordered locus">SCATT_21010</name>
</gene>